<dbReference type="InterPro" id="IPR000847">
    <property type="entry name" value="LysR_HTH_N"/>
</dbReference>
<dbReference type="Pfam" id="PF00126">
    <property type="entry name" value="HTH_1"/>
    <property type="match status" value="1"/>
</dbReference>
<proteinExistence type="inferred from homology"/>
<protein>
    <submittedName>
        <fullName evidence="7">Putative LysR family transcriptional regulator</fullName>
    </submittedName>
</protein>
<dbReference type="PANTHER" id="PTHR30346">
    <property type="entry name" value="TRANSCRIPTIONAL DUAL REGULATOR HCAR-RELATED"/>
    <property type="match status" value="1"/>
</dbReference>
<organism evidence="7 8">
    <name type="scientific">Gordonia soli NBRC 108243</name>
    <dbReference type="NCBI Taxonomy" id="1223545"/>
    <lineage>
        <taxon>Bacteria</taxon>
        <taxon>Bacillati</taxon>
        <taxon>Actinomycetota</taxon>
        <taxon>Actinomycetes</taxon>
        <taxon>Mycobacteriales</taxon>
        <taxon>Gordoniaceae</taxon>
        <taxon>Gordonia</taxon>
    </lineage>
</organism>
<dbReference type="Pfam" id="PF03466">
    <property type="entry name" value="LysR_substrate"/>
    <property type="match status" value="1"/>
</dbReference>
<dbReference type="CDD" id="cd00090">
    <property type="entry name" value="HTH_ARSR"/>
    <property type="match status" value="1"/>
</dbReference>
<keyword evidence="3" id="KW-0238">DNA-binding</keyword>
<dbReference type="InterPro" id="IPR036390">
    <property type="entry name" value="WH_DNA-bd_sf"/>
</dbReference>
<reference evidence="7 8" key="1">
    <citation type="submission" date="2013-01" db="EMBL/GenBank/DDBJ databases">
        <title>Whole genome shotgun sequence of Gordonia soli NBRC 108243.</title>
        <authorList>
            <person name="Isaki-Nakamura S."/>
            <person name="Hosoyama A."/>
            <person name="Tsuchikane K."/>
            <person name="Ando Y."/>
            <person name="Baba S."/>
            <person name="Ohji S."/>
            <person name="Hamada M."/>
            <person name="Tamura T."/>
            <person name="Yamazoe A."/>
            <person name="Yamazaki S."/>
            <person name="Fujita N."/>
        </authorList>
    </citation>
    <scope>NUCLEOTIDE SEQUENCE [LARGE SCALE GENOMIC DNA]</scope>
    <source>
        <strain evidence="7 8">NBRC 108243</strain>
    </source>
</reference>
<keyword evidence="8" id="KW-1185">Reference proteome</keyword>
<keyword evidence="4" id="KW-0010">Activator</keyword>
<dbReference type="eggNOG" id="COG0583">
    <property type="taxonomic scope" value="Bacteria"/>
</dbReference>
<dbReference type="GO" id="GO:0003677">
    <property type="term" value="F:DNA binding"/>
    <property type="evidence" value="ECO:0007669"/>
    <property type="project" value="UniProtKB-KW"/>
</dbReference>
<dbReference type="SUPFAM" id="SSF53850">
    <property type="entry name" value="Periplasmic binding protein-like II"/>
    <property type="match status" value="1"/>
</dbReference>
<dbReference type="STRING" id="1223545.GS4_08_01380"/>
<evidence type="ECO:0000256" key="4">
    <source>
        <dbReference type="ARBA" id="ARBA00023159"/>
    </source>
</evidence>
<dbReference type="PANTHER" id="PTHR30346:SF29">
    <property type="entry name" value="LYSR SUBSTRATE-BINDING"/>
    <property type="match status" value="1"/>
</dbReference>
<comment type="similarity">
    <text evidence="1">Belongs to the LysR transcriptional regulatory family.</text>
</comment>
<evidence type="ECO:0000313" key="7">
    <source>
        <dbReference type="EMBL" id="GAC67553.1"/>
    </source>
</evidence>
<name>M0QG42_9ACTN</name>
<feature type="domain" description="HTH lysR-type" evidence="6">
    <location>
        <begin position="9"/>
        <end position="66"/>
    </location>
</feature>
<evidence type="ECO:0000256" key="2">
    <source>
        <dbReference type="ARBA" id="ARBA00023015"/>
    </source>
</evidence>
<keyword evidence="2" id="KW-0805">Transcription regulation</keyword>
<dbReference type="InterPro" id="IPR011991">
    <property type="entry name" value="ArsR-like_HTH"/>
</dbReference>
<dbReference type="Gene3D" id="3.40.190.10">
    <property type="entry name" value="Periplasmic binding protein-like II"/>
    <property type="match status" value="2"/>
</dbReference>
<dbReference type="Proteomes" id="UP000011666">
    <property type="component" value="Unassembled WGS sequence"/>
</dbReference>
<evidence type="ECO:0000259" key="6">
    <source>
        <dbReference type="PROSITE" id="PS50931"/>
    </source>
</evidence>
<gene>
    <name evidence="7" type="ORF">GS4_08_01380</name>
</gene>
<dbReference type="GO" id="GO:0003700">
    <property type="term" value="F:DNA-binding transcription factor activity"/>
    <property type="evidence" value="ECO:0007669"/>
    <property type="project" value="InterPro"/>
</dbReference>
<evidence type="ECO:0000256" key="5">
    <source>
        <dbReference type="ARBA" id="ARBA00023163"/>
    </source>
</evidence>
<evidence type="ECO:0000256" key="1">
    <source>
        <dbReference type="ARBA" id="ARBA00009437"/>
    </source>
</evidence>
<sequence length="309" mass="33092">MSLYIHPMIDPHRLRVLRSVVAEGSITKAATALGYTSSAVSQHLSALARETGLVLLERDGRGIAPTEAGRLVAAEAAPVFDHLARVESLVADLRAGRAGRLSVSYFASAGAAWIPPIVATIAREFPDVRMDLRLIELMDEAHRAPDVEIYVEGDPSGGVDGYDCRQLVVEPFVALVPSGSAWADHARVTLRQLSAEPWVDNDIARGPCRQAVLEACAAAGFTPDFGVETQDYPTAIRFVAAGIGLTVVPRLAVTDLPDGVVVVPIVDPTPTRTIGVRVRRHVRDNPAVRRIVELLDDHARLADDTALAG</sequence>
<dbReference type="Gene3D" id="1.10.10.10">
    <property type="entry name" value="Winged helix-like DNA-binding domain superfamily/Winged helix DNA-binding domain"/>
    <property type="match status" value="1"/>
</dbReference>
<accession>M0QG42</accession>
<comment type="caution">
    <text evidence="7">The sequence shown here is derived from an EMBL/GenBank/DDBJ whole genome shotgun (WGS) entry which is preliminary data.</text>
</comment>
<evidence type="ECO:0000313" key="8">
    <source>
        <dbReference type="Proteomes" id="UP000011666"/>
    </source>
</evidence>
<dbReference type="AlphaFoldDB" id="M0QG42"/>
<dbReference type="InterPro" id="IPR005119">
    <property type="entry name" value="LysR_subst-bd"/>
</dbReference>
<evidence type="ECO:0000256" key="3">
    <source>
        <dbReference type="ARBA" id="ARBA00023125"/>
    </source>
</evidence>
<keyword evidence="5" id="KW-0804">Transcription</keyword>
<dbReference type="SUPFAM" id="SSF46785">
    <property type="entry name" value="Winged helix' DNA-binding domain"/>
    <property type="match status" value="1"/>
</dbReference>
<dbReference type="PROSITE" id="PS50931">
    <property type="entry name" value="HTH_LYSR"/>
    <property type="match status" value="1"/>
</dbReference>
<dbReference type="InterPro" id="IPR036388">
    <property type="entry name" value="WH-like_DNA-bd_sf"/>
</dbReference>
<dbReference type="GO" id="GO:0032993">
    <property type="term" value="C:protein-DNA complex"/>
    <property type="evidence" value="ECO:0007669"/>
    <property type="project" value="TreeGrafter"/>
</dbReference>
<dbReference type="EMBL" id="BANX01000008">
    <property type="protein sequence ID" value="GAC67553.1"/>
    <property type="molecule type" value="Genomic_DNA"/>
</dbReference>